<proteinExistence type="predicted"/>
<organism evidence="2 3">
    <name type="scientific">Alkalibacterium iburiense</name>
    <dbReference type="NCBI Taxonomy" id="290589"/>
    <lineage>
        <taxon>Bacteria</taxon>
        <taxon>Bacillati</taxon>
        <taxon>Bacillota</taxon>
        <taxon>Bacilli</taxon>
        <taxon>Lactobacillales</taxon>
        <taxon>Carnobacteriaceae</taxon>
        <taxon>Alkalibacterium</taxon>
    </lineage>
</organism>
<keyword evidence="1" id="KW-0472">Membrane</keyword>
<evidence type="ECO:0000313" key="2">
    <source>
        <dbReference type="EMBL" id="GAA0353427.1"/>
    </source>
</evidence>
<keyword evidence="1" id="KW-1133">Transmembrane helix</keyword>
<keyword evidence="3" id="KW-1185">Reference proteome</keyword>
<dbReference type="EMBL" id="BAAACW010000020">
    <property type="protein sequence ID" value="GAA0353427.1"/>
    <property type="molecule type" value="Genomic_DNA"/>
</dbReference>
<evidence type="ECO:0000313" key="3">
    <source>
        <dbReference type="Proteomes" id="UP001501166"/>
    </source>
</evidence>
<reference evidence="2 3" key="1">
    <citation type="journal article" date="2019" name="Int. J. Syst. Evol. Microbiol.">
        <title>The Global Catalogue of Microorganisms (GCM) 10K type strain sequencing project: providing services to taxonomists for standard genome sequencing and annotation.</title>
        <authorList>
            <consortium name="The Broad Institute Genomics Platform"/>
            <consortium name="The Broad Institute Genome Sequencing Center for Infectious Disease"/>
            <person name="Wu L."/>
            <person name="Ma J."/>
        </authorList>
    </citation>
    <scope>NUCLEOTIDE SEQUENCE [LARGE SCALE GENOMIC DNA]</scope>
    <source>
        <strain evidence="2 3">JCM 12662</strain>
    </source>
</reference>
<evidence type="ECO:0000256" key="1">
    <source>
        <dbReference type="SAM" id="Phobius"/>
    </source>
</evidence>
<keyword evidence="1" id="KW-0812">Transmembrane</keyword>
<comment type="caution">
    <text evidence="2">The sequence shown here is derived from an EMBL/GenBank/DDBJ whole genome shotgun (WGS) entry which is preliminary data.</text>
</comment>
<accession>A0ABN0X2M7</accession>
<dbReference type="Proteomes" id="UP001501166">
    <property type="component" value="Unassembled WGS sequence"/>
</dbReference>
<feature type="transmembrane region" description="Helical" evidence="1">
    <location>
        <begin position="68"/>
        <end position="87"/>
    </location>
</feature>
<sequence length="104" mass="12039">MKRKVPFYFKLGLFLLSAYFIYFISSGMHVVSEYNMWLGFLLVLLLSVGSLISLILAARKDKRFYPTYFFLFIAMLQILFTIDAYLLPEAGGVPPLIPIHFFVN</sequence>
<protein>
    <submittedName>
        <fullName evidence="2">Uncharacterized protein</fullName>
    </submittedName>
</protein>
<gene>
    <name evidence="2" type="ORF">GCM10008932_03110</name>
</gene>
<feature type="transmembrane region" description="Helical" evidence="1">
    <location>
        <begin position="7"/>
        <end position="24"/>
    </location>
</feature>
<dbReference type="RefSeq" id="WP_343753307.1">
    <property type="nucleotide sequence ID" value="NZ_BAAACW010000020.1"/>
</dbReference>
<name>A0ABN0X2M7_9LACT</name>
<feature type="transmembrane region" description="Helical" evidence="1">
    <location>
        <begin position="36"/>
        <end position="56"/>
    </location>
</feature>